<dbReference type="Proteomes" id="UP000805649">
    <property type="component" value="Unassembled WGS sequence"/>
</dbReference>
<name>A0ACC3YRP6_COLTU</name>
<accession>A0ACC3YRP6</accession>
<keyword evidence="2" id="KW-1185">Reference proteome</keyword>
<organism evidence="1 2">
    <name type="scientific">Colletotrichum truncatum</name>
    <name type="common">Anthracnose fungus</name>
    <name type="synonym">Colletotrichum capsici</name>
    <dbReference type="NCBI Taxonomy" id="5467"/>
    <lineage>
        <taxon>Eukaryota</taxon>
        <taxon>Fungi</taxon>
        <taxon>Dikarya</taxon>
        <taxon>Ascomycota</taxon>
        <taxon>Pezizomycotina</taxon>
        <taxon>Sordariomycetes</taxon>
        <taxon>Hypocreomycetidae</taxon>
        <taxon>Glomerellales</taxon>
        <taxon>Glomerellaceae</taxon>
        <taxon>Colletotrichum</taxon>
        <taxon>Colletotrichum truncatum species complex</taxon>
    </lineage>
</organism>
<protein>
    <submittedName>
        <fullName evidence="1">C6 finger domain-containing protein</fullName>
    </submittedName>
</protein>
<proteinExistence type="predicted"/>
<comment type="caution">
    <text evidence="1">The sequence shown here is derived from an EMBL/GenBank/DDBJ whole genome shotgun (WGS) entry which is preliminary data.</text>
</comment>
<gene>
    <name evidence="1" type="ORF">CTRU02_211399</name>
</gene>
<evidence type="ECO:0000313" key="2">
    <source>
        <dbReference type="Proteomes" id="UP000805649"/>
    </source>
</evidence>
<reference evidence="1 2" key="1">
    <citation type="journal article" date="2020" name="Phytopathology">
        <title>Genome Sequence Resources of Colletotrichum truncatum, C. plurivorum, C. musicola, and C. sojae: Four Species Pathogenic to Soybean (Glycine max).</title>
        <authorList>
            <person name="Rogerio F."/>
            <person name="Boufleur T.R."/>
            <person name="Ciampi-Guillardi M."/>
            <person name="Sukno S.A."/>
            <person name="Thon M.R."/>
            <person name="Massola Junior N.S."/>
            <person name="Baroncelli R."/>
        </authorList>
    </citation>
    <scope>NUCLEOTIDE SEQUENCE [LARGE SCALE GENOMIC DNA]</scope>
    <source>
        <strain evidence="1 2">CMES1059</strain>
    </source>
</reference>
<evidence type="ECO:0000313" key="1">
    <source>
        <dbReference type="EMBL" id="KAL0934600.1"/>
    </source>
</evidence>
<sequence length="430" mass="47452">MTTNKKGQVTKRRPHRKSRGGCLQCKQRHAKCDEHRPICIKCTTTSRRCSYLDTLPTTSPATTTNPVNTNTTAEKPAPITPAPSEATAIALSPKSVIQNTASATSTPDAATLRHSSTDKILEPPPTGIAASPSSPLFEVRDLVLLHHFDTVLMKDPFINAVSDEHGSNPITEIVFQSAMEAPYLLIEILALSAAHISTTQIDPVERTKNLQTAQELQTRALSLFNQAQVHVTDDNCLPMFFFPSILGIHTFFNTVTTAVGLSDFLTKFVQYLHIHRGVRAVTGQSWHIIRNSGMGDIINATETVSLEQAISSSSTDASDSLMELLLGVRPTLSDDLFATYVQAVQQLQLVFKQHHAAPQHLQPHMTISWPIRISSDYISLLQQRQPVALLILTYWAILLHQDHNFWVFGAVGKSLVESVADYLGAYWENC</sequence>
<dbReference type="EMBL" id="VUJX02000007">
    <property type="protein sequence ID" value="KAL0934600.1"/>
    <property type="molecule type" value="Genomic_DNA"/>
</dbReference>